<sequence length="294" mass="32767">MGGIPQHETNLKEEESIVTNNFFVGAIQKVIINGAELVLAGPHPSDSEKGATELWENVHQWQGPPCGEDFAACDSEPLRKICRPHGEAYTCSCSTPLMHSVFVQRLTSSLGKVELSIQDQKRISVEAEELACAERALGEVQHDVPEDNTIRSFSQKDSRQLIANEPSAAEGADALKFSTSVNFNGSTILKYSNMLTTRKMDMLTNNMRIFIRTRSENGLLLLIQNSDRHSSHGQEFLVLAVRSGHPEAFLRLHKKDFQYPTDGYQEATVQAKTYVSDGKWHDIQLLRYSGDDSS</sequence>
<dbReference type="SUPFAM" id="SSF49899">
    <property type="entry name" value="Concanavalin A-like lectins/glucanases"/>
    <property type="match status" value="1"/>
</dbReference>
<keyword evidence="4" id="KW-1185">Reference proteome</keyword>
<dbReference type="EMBL" id="UYRU01050069">
    <property type="protein sequence ID" value="VDN10825.1"/>
    <property type="molecule type" value="Genomic_DNA"/>
</dbReference>
<comment type="caution">
    <text evidence="1">Lacks conserved residue(s) required for the propagation of feature annotation.</text>
</comment>
<accession>A0A3P7L044</accession>
<dbReference type="Proteomes" id="UP000281553">
    <property type="component" value="Unassembled WGS sequence"/>
</dbReference>
<gene>
    <name evidence="3" type="ORF">DILT_LOCUS6656</name>
</gene>
<feature type="domain" description="Laminin G" evidence="2">
    <location>
        <begin position="178"/>
        <end position="294"/>
    </location>
</feature>
<dbReference type="PROSITE" id="PS50025">
    <property type="entry name" value="LAM_G_DOMAIN"/>
    <property type="match status" value="1"/>
</dbReference>
<dbReference type="Pfam" id="PF00054">
    <property type="entry name" value="Laminin_G_1"/>
    <property type="match status" value="1"/>
</dbReference>
<dbReference type="InterPro" id="IPR013320">
    <property type="entry name" value="ConA-like_dom_sf"/>
</dbReference>
<evidence type="ECO:0000256" key="1">
    <source>
        <dbReference type="PROSITE-ProRule" id="PRU00122"/>
    </source>
</evidence>
<dbReference type="AlphaFoldDB" id="A0A3P7L044"/>
<organism evidence="3 4">
    <name type="scientific">Dibothriocephalus latus</name>
    <name type="common">Fish tapeworm</name>
    <name type="synonym">Diphyllobothrium latum</name>
    <dbReference type="NCBI Taxonomy" id="60516"/>
    <lineage>
        <taxon>Eukaryota</taxon>
        <taxon>Metazoa</taxon>
        <taxon>Spiralia</taxon>
        <taxon>Lophotrochozoa</taxon>
        <taxon>Platyhelminthes</taxon>
        <taxon>Cestoda</taxon>
        <taxon>Eucestoda</taxon>
        <taxon>Diphyllobothriidea</taxon>
        <taxon>Diphyllobothriidae</taxon>
        <taxon>Dibothriocephalus</taxon>
    </lineage>
</organism>
<dbReference type="CDD" id="cd00110">
    <property type="entry name" value="LamG"/>
    <property type="match status" value="1"/>
</dbReference>
<proteinExistence type="predicted"/>
<dbReference type="OrthoDB" id="88467at2759"/>
<reference evidence="3 4" key="1">
    <citation type="submission" date="2018-11" db="EMBL/GenBank/DDBJ databases">
        <authorList>
            <consortium name="Pathogen Informatics"/>
        </authorList>
    </citation>
    <scope>NUCLEOTIDE SEQUENCE [LARGE SCALE GENOMIC DNA]</scope>
</reference>
<dbReference type="Gene3D" id="2.60.120.200">
    <property type="match status" value="1"/>
</dbReference>
<evidence type="ECO:0000313" key="3">
    <source>
        <dbReference type="EMBL" id="VDN10825.1"/>
    </source>
</evidence>
<evidence type="ECO:0000313" key="4">
    <source>
        <dbReference type="Proteomes" id="UP000281553"/>
    </source>
</evidence>
<protein>
    <recommendedName>
        <fullName evidence="2">Laminin G domain-containing protein</fullName>
    </recommendedName>
</protein>
<dbReference type="InterPro" id="IPR001791">
    <property type="entry name" value="Laminin_G"/>
</dbReference>
<evidence type="ECO:0000259" key="2">
    <source>
        <dbReference type="PROSITE" id="PS50025"/>
    </source>
</evidence>
<name>A0A3P7L044_DIBLA</name>